<dbReference type="EMBL" id="BARS01055101">
    <property type="protein sequence ID" value="GAG42882.1"/>
    <property type="molecule type" value="Genomic_DNA"/>
</dbReference>
<gene>
    <name evidence="1" type="ORF">S01H1_81428</name>
</gene>
<proteinExistence type="predicted"/>
<evidence type="ECO:0000313" key="1">
    <source>
        <dbReference type="EMBL" id="GAG42882.1"/>
    </source>
</evidence>
<sequence>MGTNYYEGGAVAVAQVDTCQVTGYDVDTTYTLTVGDQTVSAIAEGSVDATAQELAALWNASTHPYFATITAEDAADIVTLTADTAGVEFVCTSSVAGGAGTIGAVTSSV</sequence>
<organism evidence="1">
    <name type="scientific">marine sediment metagenome</name>
    <dbReference type="NCBI Taxonomy" id="412755"/>
    <lineage>
        <taxon>unclassified sequences</taxon>
        <taxon>metagenomes</taxon>
        <taxon>ecological metagenomes</taxon>
    </lineage>
</organism>
<protein>
    <submittedName>
        <fullName evidence="1">Uncharacterized protein</fullName>
    </submittedName>
</protein>
<comment type="caution">
    <text evidence="1">The sequence shown here is derived from an EMBL/GenBank/DDBJ whole genome shotgun (WGS) entry which is preliminary data.</text>
</comment>
<accession>X0Y6E8</accession>
<dbReference type="AlphaFoldDB" id="X0Y6E8"/>
<reference evidence="1" key="1">
    <citation type="journal article" date="2014" name="Front. Microbiol.">
        <title>High frequency of phylogenetically diverse reductive dehalogenase-homologous genes in deep subseafloor sedimentary metagenomes.</title>
        <authorList>
            <person name="Kawai M."/>
            <person name="Futagami T."/>
            <person name="Toyoda A."/>
            <person name="Takaki Y."/>
            <person name="Nishi S."/>
            <person name="Hori S."/>
            <person name="Arai W."/>
            <person name="Tsubouchi T."/>
            <person name="Morono Y."/>
            <person name="Uchiyama I."/>
            <person name="Ito T."/>
            <person name="Fujiyama A."/>
            <person name="Inagaki F."/>
            <person name="Takami H."/>
        </authorList>
    </citation>
    <scope>NUCLEOTIDE SEQUENCE</scope>
    <source>
        <strain evidence="1">Expedition CK06-06</strain>
    </source>
</reference>
<name>X0Y6E8_9ZZZZ</name>
<feature type="non-terminal residue" evidence="1">
    <location>
        <position position="109"/>
    </location>
</feature>